<dbReference type="Pfam" id="PF16589">
    <property type="entry name" value="BRCT_2"/>
    <property type="match status" value="1"/>
</dbReference>
<feature type="region of interest" description="Disordered" evidence="10">
    <location>
        <begin position="304"/>
        <end position="368"/>
    </location>
</feature>
<feature type="compositionally biased region" description="Basic residues" evidence="10">
    <location>
        <begin position="118"/>
        <end position="131"/>
    </location>
</feature>
<keyword evidence="8" id="KW-0539">Nucleus</keyword>
<dbReference type="Pfam" id="PF13923">
    <property type="entry name" value="zf-C3HC4_2"/>
    <property type="match status" value="1"/>
</dbReference>
<dbReference type="PROSITE" id="PS50089">
    <property type="entry name" value="ZF_RING_2"/>
    <property type="match status" value="1"/>
</dbReference>
<dbReference type="Pfam" id="PF00533">
    <property type="entry name" value="BRCT"/>
    <property type="match status" value="1"/>
</dbReference>
<dbReference type="FunFam" id="3.40.50.10190:FF:000006">
    <property type="entry name" value="Breast cancer type 1 susceptibility protein homolog"/>
    <property type="match status" value="1"/>
</dbReference>
<feature type="domain" description="PHD-type" evidence="13">
    <location>
        <begin position="416"/>
        <end position="536"/>
    </location>
</feature>
<dbReference type="SUPFAM" id="SSF57850">
    <property type="entry name" value="RING/U-box"/>
    <property type="match status" value="1"/>
</dbReference>
<evidence type="ECO:0000256" key="2">
    <source>
        <dbReference type="ARBA" id="ARBA00022723"/>
    </source>
</evidence>
<evidence type="ECO:0000256" key="6">
    <source>
        <dbReference type="ARBA" id="ARBA00022833"/>
    </source>
</evidence>
<evidence type="ECO:0000256" key="9">
    <source>
        <dbReference type="PROSITE-ProRule" id="PRU00175"/>
    </source>
</evidence>
<gene>
    <name evidence="14" type="ORF">LUZ63_006853</name>
</gene>
<dbReference type="SMART" id="SM00184">
    <property type="entry name" value="RING"/>
    <property type="match status" value="2"/>
</dbReference>
<dbReference type="Gene3D" id="3.40.50.10190">
    <property type="entry name" value="BRCT domain"/>
    <property type="match status" value="2"/>
</dbReference>
<evidence type="ECO:0000256" key="8">
    <source>
        <dbReference type="ARBA" id="ARBA00023242"/>
    </source>
</evidence>
<comment type="caution">
    <text evidence="14">The sequence shown here is derived from an EMBL/GenBank/DDBJ whole genome shotgun (WGS) entry which is preliminary data.</text>
</comment>
<reference evidence="14" key="1">
    <citation type="journal article" date="2022" name="Cell">
        <title>Repeat-based holocentromeres influence genome architecture and karyotype evolution.</title>
        <authorList>
            <person name="Hofstatter P.G."/>
            <person name="Thangavel G."/>
            <person name="Lux T."/>
            <person name="Neumann P."/>
            <person name="Vondrak T."/>
            <person name="Novak P."/>
            <person name="Zhang M."/>
            <person name="Costa L."/>
            <person name="Castellani M."/>
            <person name="Scott A."/>
            <person name="Toegelov H."/>
            <person name="Fuchs J."/>
            <person name="Mata-Sucre Y."/>
            <person name="Dias Y."/>
            <person name="Vanzela A.L.L."/>
            <person name="Huettel B."/>
            <person name="Almeida C.C.S."/>
            <person name="Simkova H."/>
            <person name="Souza G."/>
            <person name="Pedrosa-Harand A."/>
            <person name="Macas J."/>
            <person name="Mayer K.F.X."/>
            <person name="Houben A."/>
            <person name="Marques A."/>
        </authorList>
    </citation>
    <scope>NUCLEOTIDE SEQUENCE</scope>
    <source>
        <tissue evidence="14">Leaves</tissue>
    </source>
</reference>
<evidence type="ECO:0000259" key="11">
    <source>
        <dbReference type="PROSITE" id="PS50089"/>
    </source>
</evidence>
<keyword evidence="6" id="KW-0862">Zinc</keyword>
<dbReference type="InterPro" id="IPR034732">
    <property type="entry name" value="EPHD"/>
</dbReference>
<feature type="region of interest" description="Disordered" evidence="10">
    <location>
        <begin position="86"/>
        <end position="179"/>
    </location>
</feature>
<dbReference type="PANTHER" id="PTHR13763">
    <property type="entry name" value="BREAST CANCER TYPE 1 SUSCEPTIBILITY PROTEIN BRCA1"/>
    <property type="match status" value="1"/>
</dbReference>
<dbReference type="GO" id="GO:0008270">
    <property type="term" value="F:zinc ion binding"/>
    <property type="evidence" value="ECO:0007669"/>
    <property type="project" value="UniProtKB-KW"/>
</dbReference>
<evidence type="ECO:0000256" key="5">
    <source>
        <dbReference type="ARBA" id="ARBA00022771"/>
    </source>
</evidence>
<dbReference type="PANTHER" id="PTHR13763:SF0">
    <property type="entry name" value="BREAST CANCER TYPE 1 SUSCEPTIBILITY PROTEIN"/>
    <property type="match status" value="1"/>
</dbReference>
<keyword evidence="3" id="KW-0677">Repeat</keyword>
<dbReference type="InterPro" id="IPR017907">
    <property type="entry name" value="Znf_RING_CS"/>
</dbReference>
<dbReference type="GO" id="GO:0004842">
    <property type="term" value="F:ubiquitin-protein transferase activity"/>
    <property type="evidence" value="ECO:0007669"/>
    <property type="project" value="TreeGrafter"/>
</dbReference>
<keyword evidence="7" id="KW-0234">DNA repair</keyword>
<dbReference type="FunFam" id="3.30.40.10:FF:000352">
    <property type="entry name" value="Breast cancer associated RING 1"/>
    <property type="match status" value="1"/>
</dbReference>
<evidence type="ECO:0000313" key="14">
    <source>
        <dbReference type="EMBL" id="KAJ1698341.1"/>
    </source>
</evidence>
<sequence length="802" mass="89490">MADIANLEKLGRELKCPICLSLLNTANSIPCNHVFCNTCILKSMKLASCCPVCKIPFHKRELRAAPHMDNLVNIFKSMEAATGNPVVSTQLASSTKSPDKESAQNSDNKLSNTDQMNKKKSTYPERKKKQKSPSQLKPRFPAKKRVHVTPFDSNETPVRPAKVSKLSGSNNYTKDDKDEGDKLAANLQNSLSLRPFFCLGEDEGEEIENFVSLSNSSPLNAPCFSDLKDTQDEVPSKTTPNSKAKVTENFDSEIFEWTQRPCSPELCSTPVKKIKGKKYLDQIQEEAPAPIDKITALIDETQLTSDTRDEKSKKKKRRNNNASEERISKRRINKIRERGSKECAKGSTDKKAAQSRKKNHNRDPEKATNSIILEAKDLIEEKEINKREYKTKFKRINKCGASNFTLNRCGSAPSRVILCAFCRSADITEVSGEMVHYLNGVPTDPDHCKDSTIVHSHKNCLEWAPDVYFEGDMAVNLAAELARSKRIKCSCCGVKGAALGCLESNCRKSFHFTCAKLVPECRWDNENFVMLCPLHHDSKLPMELSEPQKQISKRRASKEVSSGSSAKILASRSGKEWSWPSGSPCKWVLTCSSLSAEEKGLVSEFSRLIGAPISSCWSQNVTHVITSTNEAGACKRTLKYLMAILSGKWILTLDWIKACMDAREPVSEEKFEVRVDVHGIRDGPRLGRLKASKKEPRLFNGMEFYLSGDYTMSYRGFIQDLIVTAGGTVLQRKPVSRDQHRLLVDLSEILIIYSIEHCEKQEKSIEKKLSEAKALANTSGGKVASSAWIIDSIAACKLQKLA</sequence>
<feature type="domain" description="BRCT" evidence="12">
    <location>
        <begin position="694"/>
        <end position="802"/>
    </location>
</feature>
<evidence type="ECO:0000259" key="13">
    <source>
        <dbReference type="PROSITE" id="PS51805"/>
    </source>
</evidence>
<feature type="compositionally biased region" description="Polar residues" evidence="10">
    <location>
        <begin position="86"/>
        <end position="96"/>
    </location>
</feature>
<accession>A0A9Q0CQS5</accession>
<evidence type="ECO:0000313" key="15">
    <source>
        <dbReference type="Proteomes" id="UP001151287"/>
    </source>
</evidence>
<dbReference type="Pfam" id="PF13771">
    <property type="entry name" value="zf-HC5HC2H"/>
    <property type="match status" value="1"/>
</dbReference>
<keyword evidence="2" id="KW-0479">Metal-binding</keyword>
<keyword evidence="5 9" id="KW-0863">Zinc-finger</keyword>
<protein>
    <submittedName>
        <fullName evidence="14">Uncharacterized protein</fullName>
    </submittedName>
</protein>
<evidence type="ECO:0000256" key="3">
    <source>
        <dbReference type="ARBA" id="ARBA00022737"/>
    </source>
</evidence>
<keyword evidence="15" id="KW-1185">Reference proteome</keyword>
<dbReference type="Proteomes" id="UP001151287">
    <property type="component" value="Unassembled WGS sequence"/>
</dbReference>
<dbReference type="InterPro" id="IPR001841">
    <property type="entry name" value="Znf_RING"/>
</dbReference>
<proteinExistence type="predicted"/>
<dbReference type="EMBL" id="JAMQYH010000002">
    <property type="protein sequence ID" value="KAJ1698341.1"/>
    <property type="molecule type" value="Genomic_DNA"/>
</dbReference>
<name>A0A9Q0CQS5_9POAL</name>
<organism evidence="14 15">
    <name type="scientific">Rhynchospora breviuscula</name>
    <dbReference type="NCBI Taxonomy" id="2022672"/>
    <lineage>
        <taxon>Eukaryota</taxon>
        <taxon>Viridiplantae</taxon>
        <taxon>Streptophyta</taxon>
        <taxon>Embryophyta</taxon>
        <taxon>Tracheophyta</taxon>
        <taxon>Spermatophyta</taxon>
        <taxon>Magnoliopsida</taxon>
        <taxon>Liliopsida</taxon>
        <taxon>Poales</taxon>
        <taxon>Cyperaceae</taxon>
        <taxon>Cyperoideae</taxon>
        <taxon>Rhynchosporeae</taxon>
        <taxon>Rhynchospora</taxon>
    </lineage>
</organism>
<dbReference type="SMART" id="SM00292">
    <property type="entry name" value="BRCT"/>
    <property type="match status" value="2"/>
</dbReference>
<evidence type="ECO:0000256" key="1">
    <source>
        <dbReference type="ARBA" id="ARBA00004123"/>
    </source>
</evidence>
<feature type="region of interest" description="Disordered" evidence="10">
    <location>
        <begin position="546"/>
        <end position="566"/>
    </location>
</feature>
<dbReference type="InterPro" id="IPR001357">
    <property type="entry name" value="BRCT_dom"/>
</dbReference>
<feature type="compositionally biased region" description="Polar residues" evidence="10">
    <location>
        <begin position="103"/>
        <end position="115"/>
    </location>
</feature>
<evidence type="ECO:0000256" key="10">
    <source>
        <dbReference type="SAM" id="MobiDB-lite"/>
    </source>
</evidence>
<evidence type="ECO:0000256" key="7">
    <source>
        <dbReference type="ARBA" id="ARBA00023204"/>
    </source>
</evidence>
<feature type="compositionally biased region" description="Basic and acidic residues" evidence="10">
    <location>
        <begin position="334"/>
        <end position="352"/>
    </location>
</feature>
<comment type="subcellular location">
    <subcellularLocation>
        <location evidence="1">Nucleus</location>
    </subcellularLocation>
</comment>
<dbReference type="AlphaFoldDB" id="A0A9Q0CQS5"/>
<dbReference type="OrthoDB" id="2384350at2759"/>
<dbReference type="Gene3D" id="3.30.40.10">
    <property type="entry name" value="Zinc/RING finger domain, C3HC4 (zinc finger)"/>
    <property type="match status" value="2"/>
</dbReference>
<dbReference type="GO" id="GO:0045944">
    <property type="term" value="P:positive regulation of transcription by RNA polymerase II"/>
    <property type="evidence" value="ECO:0007669"/>
    <property type="project" value="TreeGrafter"/>
</dbReference>
<dbReference type="PROSITE" id="PS50172">
    <property type="entry name" value="BRCT"/>
    <property type="match status" value="2"/>
</dbReference>
<dbReference type="InterPro" id="IPR013083">
    <property type="entry name" value="Znf_RING/FYVE/PHD"/>
</dbReference>
<dbReference type="InterPro" id="IPR031099">
    <property type="entry name" value="BRCA1-associated"/>
</dbReference>
<dbReference type="PROSITE" id="PS51805">
    <property type="entry name" value="EPHD"/>
    <property type="match status" value="1"/>
</dbReference>
<dbReference type="GO" id="GO:0000724">
    <property type="term" value="P:double-strand break repair via homologous recombination"/>
    <property type="evidence" value="ECO:0007669"/>
    <property type="project" value="TreeGrafter"/>
</dbReference>
<dbReference type="SUPFAM" id="SSF52113">
    <property type="entry name" value="BRCT domain"/>
    <property type="match status" value="2"/>
</dbReference>
<dbReference type="GO" id="GO:0005634">
    <property type="term" value="C:nucleus"/>
    <property type="evidence" value="ECO:0007669"/>
    <property type="project" value="UniProtKB-SubCell"/>
</dbReference>
<evidence type="ECO:0000259" key="12">
    <source>
        <dbReference type="PROSITE" id="PS50172"/>
    </source>
</evidence>
<feature type="domain" description="BRCT" evidence="12">
    <location>
        <begin position="588"/>
        <end position="673"/>
    </location>
</feature>
<keyword evidence="4" id="KW-0227">DNA damage</keyword>
<feature type="domain" description="RING-type" evidence="11">
    <location>
        <begin position="16"/>
        <end position="54"/>
    </location>
</feature>
<dbReference type="PROSITE" id="PS00518">
    <property type="entry name" value="ZF_RING_1"/>
    <property type="match status" value="1"/>
</dbReference>
<evidence type="ECO:0000256" key="4">
    <source>
        <dbReference type="ARBA" id="ARBA00022763"/>
    </source>
</evidence>
<dbReference type="InterPro" id="IPR036420">
    <property type="entry name" value="BRCT_dom_sf"/>
</dbReference>
<dbReference type="CDD" id="cd17734">
    <property type="entry name" value="BRCT_Bard1_rpt1"/>
    <property type="match status" value="1"/>
</dbReference>